<feature type="domain" description="Streptomycin biosynthesis protein StrF" evidence="10">
    <location>
        <begin position="925"/>
        <end position="1077"/>
    </location>
</feature>
<dbReference type="InterPro" id="IPR059123">
    <property type="entry name" value="StrF_dom"/>
</dbReference>
<comment type="similarity">
    <text evidence="2">Belongs to the glycosyltransferase 41 family. O-GlcNAc transferase subfamily.</text>
</comment>
<evidence type="ECO:0000256" key="9">
    <source>
        <dbReference type="SAM" id="MobiDB-lite"/>
    </source>
</evidence>
<reference evidence="12 13" key="1">
    <citation type="submission" date="2016-10" db="EMBL/GenBank/DDBJ databases">
        <authorList>
            <person name="de Groot N.N."/>
        </authorList>
    </citation>
    <scope>NUCLEOTIDE SEQUENCE [LARGE SCALE GENOMIC DNA]</scope>
    <source>
        <strain evidence="12">1</strain>
    </source>
</reference>
<organism evidence="12 13">
    <name type="scientific">Nitrosomonas mobilis</name>
    <dbReference type="NCBI Taxonomy" id="51642"/>
    <lineage>
        <taxon>Bacteria</taxon>
        <taxon>Pseudomonadati</taxon>
        <taxon>Pseudomonadota</taxon>
        <taxon>Betaproteobacteria</taxon>
        <taxon>Nitrosomonadales</taxon>
        <taxon>Nitrosomonadaceae</taxon>
        <taxon>Nitrosomonas</taxon>
    </lineage>
</organism>
<feature type="compositionally biased region" description="Basic and acidic residues" evidence="9">
    <location>
        <begin position="1"/>
        <end position="13"/>
    </location>
</feature>
<feature type="repeat" description="TPR" evidence="8">
    <location>
        <begin position="342"/>
        <end position="375"/>
    </location>
</feature>
<evidence type="ECO:0000256" key="8">
    <source>
        <dbReference type="PROSITE-ProRule" id="PRU00339"/>
    </source>
</evidence>
<dbReference type="Pfam" id="PF14559">
    <property type="entry name" value="TPR_19"/>
    <property type="match status" value="1"/>
</dbReference>
<dbReference type="Pfam" id="PF13432">
    <property type="entry name" value="TPR_16"/>
    <property type="match status" value="2"/>
</dbReference>
<protein>
    <recommendedName>
        <fullName evidence="3">protein O-GlcNAc transferase</fullName>
        <ecNumber evidence="3">2.4.1.255</ecNumber>
    </recommendedName>
</protein>
<dbReference type="InterPro" id="IPR029044">
    <property type="entry name" value="Nucleotide-diphossugar_trans"/>
</dbReference>
<dbReference type="SMART" id="SM00028">
    <property type="entry name" value="TPR"/>
    <property type="match status" value="12"/>
</dbReference>
<dbReference type="PROSITE" id="PS50005">
    <property type="entry name" value="TPR"/>
    <property type="match status" value="7"/>
</dbReference>
<dbReference type="InterPro" id="IPR051939">
    <property type="entry name" value="Glycosyltr_41/O-GlcNAc_trsf"/>
</dbReference>
<dbReference type="Pfam" id="PF13844">
    <property type="entry name" value="Glyco_transf_41"/>
    <property type="match status" value="2"/>
</dbReference>
<dbReference type="Gene3D" id="1.25.40.10">
    <property type="entry name" value="Tetratricopeptide repeat domain"/>
    <property type="match status" value="4"/>
</dbReference>
<proteinExistence type="inferred from homology"/>
<evidence type="ECO:0000313" key="13">
    <source>
        <dbReference type="Proteomes" id="UP000198729"/>
    </source>
</evidence>
<dbReference type="EC" id="2.4.1.255" evidence="3"/>
<dbReference type="Pfam" id="PF13181">
    <property type="entry name" value="TPR_8"/>
    <property type="match status" value="3"/>
</dbReference>
<evidence type="ECO:0000256" key="5">
    <source>
        <dbReference type="ARBA" id="ARBA00022679"/>
    </source>
</evidence>
<keyword evidence="6" id="KW-0677">Repeat</keyword>
<dbReference type="SUPFAM" id="SSF48452">
    <property type="entry name" value="TPR-like"/>
    <property type="match status" value="3"/>
</dbReference>
<dbReference type="Pfam" id="PF13374">
    <property type="entry name" value="TPR_10"/>
    <property type="match status" value="1"/>
</dbReference>
<keyword evidence="13" id="KW-1185">Reference proteome</keyword>
<evidence type="ECO:0000256" key="6">
    <source>
        <dbReference type="ARBA" id="ARBA00022737"/>
    </source>
</evidence>
<dbReference type="EMBL" id="FMWO01000102">
    <property type="protein sequence ID" value="SCZ87080.1"/>
    <property type="molecule type" value="Genomic_DNA"/>
</dbReference>
<dbReference type="InterPro" id="IPR011990">
    <property type="entry name" value="TPR-like_helical_dom_sf"/>
</dbReference>
<evidence type="ECO:0000256" key="7">
    <source>
        <dbReference type="ARBA" id="ARBA00022803"/>
    </source>
</evidence>
<dbReference type="Pfam" id="PF13712">
    <property type="entry name" value="Glyco_tranf_2_5"/>
    <property type="match status" value="1"/>
</dbReference>
<keyword evidence="4" id="KW-0328">Glycosyltransferase</keyword>
<keyword evidence="5" id="KW-0808">Transferase</keyword>
<dbReference type="Gene3D" id="3.40.50.11380">
    <property type="match status" value="1"/>
</dbReference>
<feature type="domain" description="O-GlcNAc transferase C-terminal" evidence="11">
    <location>
        <begin position="663"/>
        <end position="839"/>
    </location>
</feature>
<dbReference type="RefSeq" id="WP_090288481.1">
    <property type="nucleotide sequence ID" value="NZ_FMWO01000102.1"/>
</dbReference>
<dbReference type="Proteomes" id="UP000198729">
    <property type="component" value="Unassembled WGS sequence"/>
</dbReference>
<feature type="repeat" description="TPR" evidence="8">
    <location>
        <begin position="138"/>
        <end position="171"/>
    </location>
</feature>
<dbReference type="Gene3D" id="3.90.550.10">
    <property type="entry name" value="Spore Coat Polysaccharide Biosynthesis Protein SpsA, Chain A"/>
    <property type="match status" value="1"/>
</dbReference>
<evidence type="ECO:0000256" key="3">
    <source>
        <dbReference type="ARBA" id="ARBA00011970"/>
    </source>
</evidence>
<dbReference type="PANTHER" id="PTHR44835">
    <property type="entry name" value="UDP-N-ACETYLGLUCOSAMINE--PEPTIDE N-ACETYLGLUCOSAMINYLTRANSFERASE SPINDLY-RELATED"/>
    <property type="match status" value="1"/>
</dbReference>
<dbReference type="InterPro" id="IPR029489">
    <property type="entry name" value="OGT/SEC/SPY_C"/>
</dbReference>
<dbReference type="PANTHER" id="PTHR44835:SF1">
    <property type="entry name" value="PROTEIN O-GLCNAC TRANSFERASE"/>
    <property type="match status" value="1"/>
</dbReference>
<evidence type="ECO:0000313" key="12">
    <source>
        <dbReference type="EMBL" id="SCZ87080.1"/>
    </source>
</evidence>
<name>A0A1G5SJL8_9PROT</name>
<feature type="repeat" description="TPR" evidence="8">
    <location>
        <begin position="206"/>
        <end position="239"/>
    </location>
</feature>
<dbReference type="GO" id="GO:0097363">
    <property type="term" value="F:protein O-acetylglucosaminyltransferase activity"/>
    <property type="evidence" value="ECO:0007669"/>
    <property type="project" value="UniProtKB-EC"/>
</dbReference>
<feature type="repeat" description="TPR" evidence="8">
    <location>
        <begin position="410"/>
        <end position="443"/>
    </location>
</feature>
<feature type="compositionally biased region" description="Basic residues" evidence="9">
    <location>
        <begin position="21"/>
        <end position="33"/>
    </location>
</feature>
<feature type="repeat" description="TPR" evidence="8">
    <location>
        <begin position="172"/>
        <end position="205"/>
    </location>
</feature>
<dbReference type="SUPFAM" id="SSF53448">
    <property type="entry name" value="Nucleotide-diphospho-sugar transferases"/>
    <property type="match status" value="1"/>
</dbReference>
<evidence type="ECO:0000259" key="10">
    <source>
        <dbReference type="Pfam" id="PF13712"/>
    </source>
</evidence>
<sequence>MIITEQEHSDQQEKNSPAVSHAKKPVQSNKKKNSPNAAALKQLTNDFNQGLLTEAKALATNLTQTFPKHGMAWKVLGVIYHHEQHMAKAGEALKKAVTLMRKDAEVHYNLANFYCDIDHLEAAKASYQKSIRLAPDLAKAHFNLAYVLKDLKRFASAEASFKKGLKIEPRHAKIHFHLGQCQYAQKRFKEGLKSYQKSLQMGVNDVDLYLHLALSHRALGDLGQAEQSCRKALVIDPQHAGAYSHLAIILSEQGHLQEAEAACLRAIELDAGYVAAHNNLGLLYRDMEKPKEAEACYRKALSIQPSSVETLSSMAALLLSQYRYVEAETYCRQALALDTTRSDVWNNLGLILQARKLGEESQEAFEEALALQPDNPGMLSNYSVTLRMVGKSSEAEAVLRKATKLDDGHANAYLNLGNVYLDQGLVEKAIEAAKQGMMLAPERLGAYSNLLYSTTCSEQYCPEFQLKFAREFGCIVSQKADQKFNTWLVSPKDKRLRVGVVSGDLRQHPVAYFLKNVIQHINSSKITLVAYLTDGRVDSVSGELRPYFAEWKSLAGQNDQSTAEMIHADGIHVLLDLSGHTAGNRLSIFAWQPAPVQATWLGYWSTTGVAEIDYCLTDEISLPPSCQTQFTEKIRYLPNTRLCFSEPEIAAEVAPLPAMRNGFVTFGCYQQLAKVGDTVMQLWGRVMQAIPNARLRWQCKSFIDEAIIAEVKRRLQKNGVEIERIRLLGQASREAYFVSYAEVDMNLDSFPFTGGTTTCDALWMGVPTLTLIGNTMIARQGASLMTAAGLPDWVAMNQAEYVEKAISLSTDLTGLAALRSDLRARLKTSPLFDGARFARHFETALQEMWQEKCTILAKKFVKDTQSSTDAQNPAQNGNQRNVATAIEIVSATRMSEQDFWQQSALGQSLARHLTQGAKFKINVAYENTLGLSEVFNAAIAQAEDDAVLVFVHDDVWLDEADIAQAILNGLDKFDVIGVAGNKRRLPRQPAWCFLDTQFTCDTHDNLSGKVAHGQSAYGKVSEYGDVPAECELIDGLFLAARKQTLIARQVTFDPQFDFHFYDLDFCRTARNAGLRLGTWPIQLTHQSGGAFGTPAWQKKYQQYLEKWDEADDFDAMYEQAHAYEQQGEIVAAARLYHVILEHRPRHPEVNHRLGFIEAHTLGAETALPRFEVAVMAKPGVEQFWVSYIDALMMAGRIDEGHSAIKRGLQSGLTAETAEKLTAEFTKKEQALNVADIRYSESNNELARAFEQMLKCNMDDIQMSIQTGQPISPHVDAASFEGIISKFECAGLKDEILALIFKVTASIKLMSDFVGHKIYIPYFDQILQELDLEIKDIVPRSNKSANVVIATEMYDFGGHTKVIKEIVETVENPIVIITDIYNRFARNNMFTKVASQFSQCPIFILPTDNYINNALRIAKLINSYAKNVFLLSHHDDSVAIAACQKNLDVNYYFIHHADHNPALGSHIKHLRHVDLFEERAKLCYEDLQVDTQLLPTTATDQGQKLFEYPVQGYSTVTAGSFGKFSMTGPLSLPDIIIESLKVTDGRHYHFGDIPDEQLAHISQAIESAGCNPHQFIYKGNVASLWQALLEIDAHIYIGSAPIIGAKSAIEAQGVGYALLAYNQENRPRHLNIGGHNSDTVYWSNIESLREGLWKVMVNHAYYSNAAKAFYASNCTVKKLQETLRVLGQ</sequence>
<dbReference type="Gene3D" id="3.40.50.2000">
    <property type="entry name" value="Glycogen Phosphorylase B"/>
    <property type="match status" value="1"/>
</dbReference>
<gene>
    <name evidence="12" type="ORF">NSMM_90047</name>
</gene>
<dbReference type="InterPro" id="IPR019734">
    <property type="entry name" value="TPR_rpt"/>
</dbReference>
<feature type="repeat" description="TPR" evidence="8">
    <location>
        <begin position="274"/>
        <end position="307"/>
    </location>
</feature>
<dbReference type="UniPathway" id="UPA00378"/>
<evidence type="ECO:0000256" key="4">
    <source>
        <dbReference type="ARBA" id="ARBA00022676"/>
    </source>
</evidence>
<feature type="domain" description="O-GlcNAc transferase C-terminal" evidence="11">
    <location>
        <begin position="479"/>
        <end position="640"/>
    </location>
</feature>
<keyword evidence="7 8" id="KW-0802">TPR repeat</keyword>
<accession>A0A1G5SJL8</accession>
<dbReference type="PROSITE" id="PS50293">
    <property type="entry name" value="TPR_REGION"/>
    <property type="match status" value="1"/>
</dbReference>
<feature type="region of interest" description="Disordered" evidence="9">
    <location>
        <begin position="1"/>
        <end position="35"/>
    </location>
</feature>
<evidence type="ECO:0000256" key="2">
    <source>
        <dbReference type="ARBA" id="ARBA00005386"/>
    </source>
</evidence>
<dbReference type="Pfam" id="PF00515">
    <property type="entry name" value="TPR_1"/>
    <property type="match status" value="1"/>
</dbReference>
<dbReference type="STRING" id="51642.NSMM_90047"/>
<evidence type="ECO:0000256" key="1">
    <source>
        <dbReference type="ARBA" id="ARBA00004922"/>
    </source>
</evidence>
<dbReference type="OrthoDB" id="101857at2"/>
<comment type="pathway">
    <text evidence="1">Protein modification; protein glycosylation.</text>
</comment>
<feature type="repeat" description="TPR" evidence="8">
    <location>
        <begin position="104"/>
        <end position="137"/>
    </location>
</feature>
<evidence type="ECO:0000259" key="11">
    <source>
        <dbReference type="Pfam" id="PF13844"/>
    </source>
</evidence>